<sequence>MASKGAIPFLVAMMLLTGVCNTLLTKYQDKQCVRDCDGRRPVLFEQPVLQTAQMFVGEMGCWLVIALLALYRKLVSKSPPESRGYLTVGTTDVFQDEQGGIPNATDTSVLRGFRILLLALPAVCDICGTTLMNAGLLLVAASIYQMTRGALVLFVGLFSVMFLRRRLYLFQWLSLVGVVLGVAVVGLAGAIWPDEKKPSQSIGSAESGNTSEGALSDASRAIVGVLLIAGAQIFTATQFVLEEWMLENSSIEPIKVVGWEGIFGLSVTLLAMVSMHFLVGRTEAGKYGPFDMVEGFRQMSQRRILVSSLLIMISIGGFNFFGLSVTRSVSATSRSTIDTCRTLFIWIVSLGLGWETFKSLQIVGFAMLVYSTFVFNGIVQPPFRSLRVDEEVEELLPEEPLGH</sequence>
<evidence type="ECO:0000256" key="5">
    <source>
        <dbReference type="SAM" id="Phobius"/>
    </source>
</evidence>
<evidence type="ECO:0000256" key="2">
    <source>
        <dbReference type="ARBA" id="ARBA00022692"/>
    </source>
</evidence>
<dbReference type="KEGG" id="uvi:66067143"/>
<reference evidence="9" key="2">
    <citation type="journal article" date="2016" name="Genome Announc.">
        <title>Genome sequence of Ustilaginoidea virens IPU010, a rice pathogenic fungus causing false smut.</title>
        <authorList>
            <person name="Kumagai T."/>
            <person name="Ishii T."/>
            <person name="Terai G."/>
            <person name="Umemura M."/>
            <person name="Machida M."/>
            <person name="Asai K."/>
        </authorList>
    </citation>
    <scope>NUCLEOTIDE SEQUENCE [LARGE SCALE GENOMIC DNA]</scope>
    <source>
        <strain evidence="9">IPU010</strain>
    </source>
</reference>
<dbReference type="OrthoDB" id="29773at2759"/>
<keyword evidence="3 5" id="KW-1133">Transmembrane helix</keyword>
<protein>
    <submittedName>
        <fullName evidence="6">Uncharacterized protein</fullName>
    </submittedName>
</protein>
<dbReference type="GeneID" id="66067143"/>
<evidence type="ECO:0000313" key="6">
    <source>
        <dbReference type="EMBL" id="GAO16457.1"/>
    </source>
</evidence>
<keyword evidence="8" id="KW-1185">Reference proteome</keyword>
<feature type="transmembrane region" description="Helical" evidence="5">
    <location>
        <begin position="146"/>
        <end position="163"/>
    </location>
</feature>
<dbReference type="PANTHER" id="PTHR13146:SF0">
    <property type="entry name" value="SOLUTE CARRIER FAMILY 35 MEMBER F6"/>
    <property type="match status" value="1"/>
</dbReference>
<dbReference type="Proteomes" id="UP000027002">
    <property type="component" value="Chromosome 5"/>
</dbReference>
<dbReference type="GO" id="GO:0000139">
    <property type="term" value="C:Golgi membrane"/>
    <property type="evidence" value="ECO:0007669"/>
    <property type="project" value="InterPro"/>
</dbReference>
<dbReference type="AlphaFoldDB" id="A0A063CC19"/>
<dbReference type="HOGENOM" id="CLU_025028_3_1_1"/>
<feature type="transmembrane region" description="Helical" evidence="5">
    <location>
        <begin position="304"/>
        <end position="325"/>
    </location>
</feature>
<dbReference type="InterPro" id="IPR037185">
    <property type="entry name" value="EmrE-like"/>
</dbReference>
<evidence type="ECO:0000256" key="3">
    <source>
        <dbReference type="ARBA" id="ARBA00022989"/>
    </source>
</evidence>
<evidence type="ECO:0000313" key="8">
    <source>
        <dbReference type="Proteomes" id="UP000027002"/>
    </source>
</evidence>
<feature type="transmembrane region" description="Helical" evidence="5">
    <location>
        <begin position="115"/>
        <end position="139"/>
    </location>
</feature>
<dbReference type="EMBL" id="BBTG02000032">
    <property type="protein sequence ID" value="GAO16457.1"/>
    <property type="molecule type" value="Genomic_DNA"/>
</dbReference>
<organism evidence="6 9">
    <name type="scientific">Ustilaginoidea virens</name>
    <name type="common">Rice false smut fungus</name>
    <name type="synonym">Villosiclava virens</name>
    <dbReference type="NCBI Taxonomy" id="1159556"/>
    <lineage>
        <taxon>Eukaryota</taxon>
        <taxon>Fungi</taxon>
        <taxon>Dikarya</taxon>
        <taxon>Ascomycota</taxon>
        <taxon>Pezizomycotina</taxon>
        <taxon>Sordariomycetes</taxon>
        <taxon>Hypocreomycetidae</taxon>
        <taxon>Hypocreales</taxon>
        <taxon>Clavicipitaceae</taxon>
        <taxon>Ustilaginoidea</taxon>
    </lineage>
</organism>
<proteinExistence type="predicted"/>
<evidence type="ECO:0000313" key="7">
    <source>
        <dbReference type="EMBL" id="QUC22125.1"/>
    </source>
</evidence>
<reference evidence="7" key="3">
    <citation type="submission" date="2020-03" db="EMBL/GenBank/DDBJ databases">
        <title>A mixture of massive structural variations and highly conserved coding sequences in Ustilaginoidea virens genome.</title>
        <authorList>
            <person name="Zhang K."/>
            <person name="Zhao Z."/>
            <person name="Zhang Z."/>
            <person name="Li Y."/>
            <person name="Hsiang T."/>
            <person name="Sun W."/>
        </authorList>
    </citation>
    <scope>NUCLEOTIDE SEQUENCE</scope>
    <source>
        <strain evidence="7">UV-8b</strain>
    </source>
</reference>
<name>A0A063CC19_USTVR</name>
<accession>A0A063CC19</accession>
<feature type="transmembrane region" description="Helical" evidence="5">
    <location>
        <begin position="6"/>
        <end position="27"/>
    </location>
</feature>
<feature type="transmembrane region" description="Helical" evidence="5">
    <location>
        <begin position="359"/>
        <end position="379"/>
    </location>
</feature>
<gene>
    <name evidence="7" type="ORF">UV8b_06366</name>
    <name evidence="6" type="ORF">UVI_02048160</name>
</gene>
<dbReference type="GO" id="GO:0015165">
    <property type="term" value="F:pyrimidine nucleotide-sugar transmembrane transporter activity"/>
    <property type="evidence" value="ECO:0007669"/>
    <property type="project" value="InterPro"/>
</dbReference>
<dbReference type="SUPFAM" id="SSF103481">
    <property type="entry name" value="Multidrug resistance efflux transporter EmrE"/>
    <property type="match status" value="1"/>
</dbReference>
<dbReference type="InterPro" id="IPR012404">
    <property type="entry name" value="UCP036436"/>
</dbReference>
<evidence type="ECO:0000256" key="1">
    <source>
        <dbReference type="ARBA" id="ARBA00004141"/>
    </source>
</evidence>
<evidence type="ECO:0000313" key="9">
    <source>
        <dbReference type="Proteomes" id="UP000054053"/>
    </source>
</evidence>
<dbReference type="InterPro" id="IPR007271">
    <property type="entry name" value="Nuc_sug_transpt"/>
</dbReference>
<dbReference type="PANTHER" id="PTHR13146">
    <property type="match status" value="1"/>
</dbReference>
<dbReference type="STRING" id="1159556.A0A063CC19"/>
<dbReference type="Proteomes" id="UP000054053">
    <property type="component" value="Unassembled WGS sequence"/>
</dbReference>
<dbReference type="PIRSF" id="PIRSF036436">
    <property type="entry name" value="UCP036436"/>
    <property type="match status" value="1"/>
</dbReference>
<feature type="transmembrane region" description="Helical" evidence="5">
    <location>
        <begin position="261"/>
        <end position="279"/>
    </location>
</feature>
<dbReference type="RefSeq" id="XP_042999798.1">
    <property type="nucleotide sequence ID" value="XM_043143863.1"/>
</dbReference>
<evidence type="ECO:0000256" key="4">
    <source>
        <dbReference type="ARBA" id="ARBA00023136"/>
    </source>
</evidence>
<feature type="transmembrane region" description="Helical" evidence="5">
    <location>
        <begin position="169"/>
        <end position="192"/>
    </location>
</feature>
<dbReference type="Pfam" id="PF04142">
    <property type="entry name" value="Nuc_sug_transp"/>
    <property type="match status" value="1"/>
</dbReference>
<keyword evidence="2 5" id="KW-0812">Transmembrane</keyword>
<keyword evidence="4 5" id="KW-0472">Membrane</keyword>
<reference evidence="6" key="1">
    <citation type="journal article" date="2016" name="Genome Announc.">
        <title>Genome Sequence of Ustilaginoidea virens IPU010, a Rice Pathogenic Fungus Causing False Smut.</title>
        <authorList>
            <person name="Kumagai T."/>
            <person name="Ishii T."/>
            <person name="Terai G."/>
            <person name="Umemura M."/>
            <person name="Machida M."/>
            <person name="Asai K."/>
        </authorList>
    </citation>
    <scope>NUCLEOTIDE SEQUENCE [LARGE SCALE GENOMIC DNA]</scope>
    <source>
        <strain evidence="6">IPU010</strain>
    </source>
</reference>
<dbReference type="EMBL" id="CP072757">
    <property type="protein sequence ID" value="QUC22125.1"/>
    <property type="molecule type" value="Genomic_DNA"/>
</dbReference>
<comment type="subcellular location">
    <subcellularLocation>
        <location evidence="1">Membrane</location>
        <topology evidence="1">Multi-pass membrane protein</topology>
    </subcellularLocation>
</comment>